<evidence type="ECO:0000313" key="3">
    <source>
        <dbReference type="EMBL" id="QGG80286.1"/>
    </source>
</evidence>
<dbReference type="Pfam" id="PF00072">
    <property type="entry name" value="Response_reg"/>
    <property type="match status" value="1"/>
</dbReference>
<name>A0A5Q2QE35_9GAMM</name>
<feature type="modified residue" description="4-aspartylphosphate" evidence="1">
    <location>
        <position position="68"/>
    </location>
</feature>
<dbReference type="OrthoDB" id="9793549at2"/>
<dbReference type="Gene3D" id="3.40.50.2300">
    <property type="match status" value="1"/>
</dbReference>
<evidence type="ECO:0000259" key="2">
    <source>
        <dbReference type="PROSITE" id="PS50110"/>
    </source>
</evidence>
<dbReference type="InterPro" id="IPR052893">
    <property type="entry name" value="TCS_response_regulator"/>
</dbReference>
<reference evidence="3 4" key="1">
    <citation type="submission" date="2019-11" db="EMBL/GenBank/DDBJ databases">
        <authorList>
            <person name="Khan S.A."/>
            <person name="Jeon C.O."/>
            <person name="Chun B.H."/>
        </authorList>
    </citation>
    <scope>NUCLEOTIDE SEQUENCE [LARGE SCALE GENOMIC DNA]</scope>
    <source>
        <strain evidence="3 4">IMCC 1097</strain>
    </source>
</reference>
<dbReference type="GO" id="GO:0000160">
    <property type="term" value="P:phosphorelay signal transduction system"/>
    <property type="evidence" value="ECO:0007669"/>
    <property type="project" value="InterPro"/>
</dbReference>
<dbReference type="CDD" id="cd17557">
    <property type="entry name" value="REC_Rcp-like"/>
    <property type="match status" value="1"/>
</dbReference>
<dbReference type="SUPFAM" id="SSF52172">
    <property type="entry name" value="CheY-like"/>
    <property type="match status" value="1"/>
</dbReference>
<sequence length="147" mass="16686">MSMREHSPVSFLLVDDDEVDIISMQRALKKQKIANPLLVARDGIEALEILHGTHEVFRRPHSVIVLLDLNMPRMNGHEFLNAIRGDATLSQLVVFVLTSSRHERDIHQAYEQNVAGYIVKEDLNNGGLSHALGLLDKYWRVVELPDI</sequence>
<dbReference type="EMBL" id="CP045871">
    <property type="protein sequence ID" value="QGG80286.1"/>
    <property type="molecule type" value="Genomic_DNA"/>
</dbReference>
<evidence type="ECO:0000256" key="1">
    <source>
        <dbReference type="PROSITE-ProRule" id="PRU00169"/>
    </source>
</evidence>
<dbReference type="InterPro" id="IPR001789">
    <property type="entry name" value="Sig_transdc_resp-reg_receiver"/>
</dbReference>
<proteinExistence type="predicted"/>
<evidence type="ECO:0000313" key="4">
    <source>
        <dbReference type="Proteomes" id="UP000388235"/>
    </source>
</evidence>
<dbReference type="InterPro" id="IPR011006">
    <property type="entry name" value="CheY-like_superfamily"/>
</dbReference>
<dbReference type="SMART" id="SM00448">
    <property type="entry name" value="REC"/>
    <property type="match status" value="1"/>
</dbReference>
<dbReference type="KEGG" id="llp:GH975_06735"/>
<organism evidence="3 4">
    <name type="scientific">Litorivicinus lipolyticus</name>
    <dbReference type="NCBI Taxonomy" id="418701"/>
    <lineage>
        <taxon>Bacteria</taxon>
        <taxon>Pseudomonadati</taxon>
        <taxon>Pseudomonadota</taxon>
        <taxon>Gammaproteobacteria</taxon>
        <taxon>Oceanospirillales</taxon>
        <taxon>Litorivicinaceae</taxon>
        <taxon>Litorivicinus</taxon>
    </lineage>
</organism>
<dbReference type="PANTHER" id="PTHR44520:SF2">
    <property type="entry name" value="RESPONSE REGULATOR RCP1"/>
    <property type="match status" value="1"/>
</dbReference>
<accession>A0A5Q2QE35</accession>
<feature type="domain" description="Response regulatory" evidence="2">
    <location>
        <begin position="10"/>
        <end position="135"/>
    </location>
</feature>
<keyword evidence="4" id="KW-1185">Reference proteome</keyword>
<dbReference type="PANTHER" id="PTHR44520">
    <property type="entry name" value="RESPONSE REGULATOR RCP1-RELATED"/>
    <property type="match status" value="1"/>
</dbReference>
<dbReference type="PROSITE" id="PS50110">
    <property type="entry name" value="RESPONSE_REGULATORY"/>
    <property type="match status" value="1"/>
</dbReference>
<gene>
    <name evidence="3" type="ORF">GH975_06735</name>
</gene>
<dbReference type="AlphaFoldDB" id="A0A5Q2QE35"/>
<protein>
    <submittedName>
        <fullName evidence="3">Response regulator</fullName>
    </submittedName>
</protein>
<keyword evidence="1" id="KW-0597">Phosphoprotein</keyword>
<dbReference type="Proteomes" id="UP000388235">
    <property type="component" value="Chromosome"/>
</dbReference>